<dbReference type="SMART" id="SM01371">
    <property type="entry name" value="TFIIA"/>
    <property type="match status" value="1"/>
</dbReference>
<keyword evidence="4" id="KW-0539">Nucleus</keyword>
<dbReference type="CDD" id="cd07976">
    <property type="entry name" value="TFIIA_alpha_beta_like"/>
    <property type="match status" value="1"/>
</dbReference>
<keyword evidence="3" id="KW-0804">Transcription</keyword>
<dbReference type="STRING" id="857566.A0A1E3PM45"/>
<dbReference type="Gene3D" id="1.10.287.100">
    <property type="match status" value="1"/>
</dbReference>
<proteinExistence type="inferred from homology"/>
<dbReference type="GO" id="GO:0006367">
    <property type="term" value="P:transcription initiation at RNA polymerase II promoter"/>
    <property type="evidence" value="ECO:0007669"/>
    <property type="project" value="InterPro"/>
</dbReference>
<dbReference type="InterPro" id="IPR009088">
    <property type="entry name" value="TFIIA_b-brl"/>
</dbReference>
<evidence type="ECO:0000313" key="7">
    <source>
        <dbReference type="Proteomes" id="UP000095009"/>
    </source>
</evidence>
<evidence type="ECO:0000256" key="5">
    <source>
        <dbReference type="SAM" id="MobiDB-lite"/>
    </source>
</evidence>
<protein>
    <submittedName>
        <fullName evidence="6">Transcription factor IIA, alpha/beta subunit</fullName>
    </submittedName>
</protein>
<dbReference type="SUPFAM" id="SSF47396">
    <property type="entry name" value="Transcription factor IIA (TFIIA), alpha-helical domain"/>
    <property type="match status" value="1"/>
</dbReference>
<dbReference type="Gene3D" id="2.30.18.10">
    <property type="entry name" value="Transcription factor IIA (TFIIA), beta-barrel domain"/>
    <property type="match status" value="1"/>
</dbReference>
<evidence type="ECO:0000256" key="3">
    <source>
        <dbReference type="ARBA" id="ARBA00023163"/>
    </source>
</evidence>
<dbReference type="AlphaFoldDB" id="A0A1E3PM45"/>
<dbReference type="OrthoDB" id="6275927at2759"/>
<evidence type="ECO:0000313" key="6">
    <source>
        <dbReference type="EMBL" id="ODQ66516.1"/>
    </source>
</evidence>
<sequence>MSNLIVGEIYNAILEGVISESRDDFNDSAVEEATLQELKRVWQQRLSAMAVAHQVWDAPVEAPAQQYDSIPLGGESYIYGDQVPSVPLDQVAPPSVQIKQEEIPHTNGSTAAIRAAQNIQQVAQDSGIANVDRSIEGIMKRGNVGNNEISHNNNINNSINNNMNNNVNNSMNSNSTNNINIDNAGGLELPGGGHITQADGASTCPNSLNTTTKSKLIKLNNREVSLQINSNNTIQLCLPHTLSQVDGDGGDSDGINSDLDDSEDELNSNDEEDDDDGGMIILCLYDKVQRVKNKWKYVLKDGIANVNGKDYIFTKGSGESEW</sequence>
<dbReference type="Pfam" id="PF03153">
    <property type="entry name" value="TFIIA"/>
    <property type="match status" value="2"/>
</dbReference>
<feature type="compositionally biased region" description="Acidic residues" evidence="5">
    <location>
        <begin position="258"/>
        <end position="274"/>
    </location>
</feature>
<feature type="region of interest" description="Disordered" evidence="5">
    <location>
        <begin position="245"/>
        <end position="274"/>
    </location>
</feature>
<dbReference type="PANTHER" id="PTHR12694">
    <property type="entry name" value="TRANSCRIPTION INITIATION FACTOR IIA SUBUNIT 1"/>
    <property type="match status" value="1"/>
</dbReference>
<accession>A0A1E3PM45</accession>
<dbReference type="Proteomes" id="UP000095009">
    <property type="component" value="Unassembled WGS sequence"/>
</dbReference>
<evidence type="ECO:0000256" key="2">
    <source>
        <dbReference type="ARBA" id="ARBA00010059"/>
    </source>
</evidence>
<dbReference type="GO" id="GO:0005672">
    <property type="term" value="C:transcription factor TFIIA complex"/>
    <property type="evidence" value="ECO:0007669"/>
    <property type="project" value="InterPro"/>
</dbReference>
<gene>
    <name evidence="6" type="ORF">NADFUDRAFT_45958</name>
</gene>
<dbReference type="EMBL" id="KV454408">
    <property type="protein sequence ID" value="ODQ66516.1"/>
    <property type="molecule type" value="Genomic_DNA"/>
</dbReference>
<comment type="similarity">
    <text evidence="2">Belongs to the TFIIA subunit 1 family.</text>
</comment>
<comment type="subcellular location">
    <subcellularLocation>
        <location evidence="1">Nucleus</location>
    </subcellularLocation>
</comment>
<keyword evidence="7" id="KW-1185">Reference proteome</keyword>
<dbReference type="InterPro" id="IPR004855">
    <property type="entry name" value="TFIIA_asu/bsu"/>
</dbReference>
<reference evidence="6 7" key="1">
    <citation type="journal article" date="2016" name="Proc. Natl. Acad. Sci. U.S.A.">
        <title>Comparative genomics of biotechnologically important yeasts.</title>
        <authorList>
            <person name="Riley R."/>
            <person name="Haridas S."/>
            <person name="Wolfe K.H."/>
            <person name="Lopes M.R."/>
            <person name="Hittinger C.T."/>
            <person name="Goeker M."/>
            <person name="Salamov A.A."/>
            <person name="Wisecaver J.H."/>
            <person name="Long T.M."/>
            <person name="Calvey C.H."/>
            <person name="Aerts A.L."/>
            <person name="Barry K.W."/>
            <person name="Choi C."/>
            <person name="Clum A."/>
            <person name="Coughlan A.Y."/>
            <person name="Deshpande S."/>
            <person name="Douglass A.P."/>
            <person name="Hanson S.J."/>
            <person name="Klenk H.-P."/>
            <person name="LaButti K.M."/>
            <person name="Lapidus A."/>
            <person name="Lindquist E.A."/>
            <person name="Lipzen A.M."/>
            <person name="Meier-Kolthoff J.P."/>
            <person name="Ohm R.A."/>
            <person name="Otillar R.P."/>
            <person name="Pangilinan J.L."/>
            <person name="Peng Y."/>
            <person name="Rokas A."/>
            <person name="Rosa C.A."/>
            <person name="Scheuner C."/>
            <person name="Sibirny A.A."/>
            <person name="Slot J.C."/>
            <person name="Stielow J.B."/>
            <person name="Sun H."/>
            <person name="Kurtzman C.P."/>
            <person name="Blackwell M."/>
            <person name="Grigoriev I.V."/>
            <person name="Jeffries T.W."/>
        </authorList>
    </citation>
    <scope>NUCLEOTIDE SEQUENCE [LARGE SCALE GENOMIC DNA]</scope>
    <source>
        <strain evidence="6 7">DSM 6958</strain>
    </source>
</reference>
<evidence type="ECO:0000256" key="4">
    <source>
        <dbReference type="ARBA" id="ARBA00023242"/>
    </source>
</evidence>
<organism evidence="6 7">
    <name type="scientific">Nadsonia fulvescens var. elongata DSM 6958</name>
    <dbReference type="NCBI Taxonomy" id="857566"/>
    <lineage>
        <taxon>Eukaryota</taxon>
        <taxon>Fungi</taxon>
        <taxon>Dikarya</taxon>
        <taxon>Ascomycota</taxon>
        <taxon>Saccharomycotina</taxon>
        <taxon>Dipodascomycetes</taxon>
        <taxon>Dipodascales</taxon>
        <taxon>Dipodascales incertae sedis</taxon>
        <taxon>Nadsonia</taxon>
    </lineage>
</organism>
<evidence type="ECO:0000256" key="1">
    <source>
        <dbReference type="ARBA" id="ARBA00004123"/>
    </source>
</evidence>
<dbReference type="PANTHER" id="PTHR12694:SF8">
    <property type="entry name" value="TRANSCRIPTION INITIATION FACTOR IIA SUBUNIT 1"/>
    <property type="match status" value="1"/>
</dbReference>
<name>A0A1E3PM45_9ASCO</name>
<dbReference type="SUPFAM" id="SSF50784">
    <property type="entry name" value="Transcription factor IIA (TFIIA), beta-barrel domain"/>
    <property type="match status" value="1"/>
</dbReference>